<proteinExistence type="predicted"/>
<protein>
    <submittedName>
        <fullName evidence="1">Uncharacterized protein</fullName>
    </submittedName>
</protein>
<dbReference type="AlphaFoldDB" id="X1J7S1"/>
<gene>
    <name evidence="1" type="ORF">S06H3_05660</name>
</gene>
<sequence>MVFTYKTKTSRGGKPKVYRDLDLMLASVKLNLLEKQQGMGAGKIIIEIVPPQKLEGGNAGG</sequence>
<dbReference type="EMBL" id="BARV01002120">
    <property type="protein sequence ID" value="GAH89992.1"/>
    <property type="molecule type" value="Genomic_DNA"/>
</dbReference>
<name>X1J7S1_9ZZZZ</name>
<reference evidence="1" key="1">
    <citation type="journal article" date="2014" name="Front. Microbiol.">
        <title>High frequency of phylogenetically diverse reductive dehalogenase-homologous genes in deep subseafloor sedimentary metagenomes.</title>
        <authorList>
            <person name="Kawai M."/>
            <person name="Futagami T."/>
            <person name="Toyoda A."/>
            <person name="Takaki Y."/>
            <person name="Nishi S."/>
            <person name="Hori S."/>
            <person name="Arai W."/>
            <person name="Tsubouchi T."/>
            <person name="Morono Y."/>
            <person name="Uchiyama I."/>
            <person name="Ito T."/>
            <person name="Fujiyama A."/>
            <person name="Inagaki F."/>
            <person name="Takami H."/>
        </authorList>
    </citation>
    <scope>NUCLEOTIDE SEQUENCE</scope>
    <source>
        <strain evidence="1">Expedition CK06-06</strain>
    </source>
</reference>
<evidence type="ECO:0000313" key="1">
    <source>
        <dbReference type="EMBL" id="GAH89992.1"/>
    </source>
</evidence>
<accession>X1J7S1</accession>
<comment type="caution">
    <text evidence="1">The sequence shown here is derived from an EMBL/GenBank/DDBJ whole genome shotgun (WGS) entry which is preliminary data.</text>
</comment>
<organism evidence="1">
    <name type="scientific">marine sediment metagenome</name>
    <dbReference type="NCBI Taxonomy" id="412755"/>
    <lineage>
        <taxon>unclassified sequences</taxon>
        <taxon>metagenomes</taxon>
        <taxon>ecological metagenomes</taxon>
    </lineage>
</organism>